<proteinExistence type="predicted"/>
<accession>A0ABQ7G3T0</accession>
<reference evidence="1" key="1">
    <citation type="submission" date="2017-08" db="EMBL/GenBank/DDBJ databases">
        <authorList>
            <person name="Polle J.E."/>
            <person name="Barry K."/>
            <person name="Cushman J."/>
            <person name="Schmutz J."/>
            <person name="Tran D."/>
            <person name="Hathwaick L.T."/>
            <person name="Yim W.C."/>
            <person name="Jenkins J."/>
            <person name="Mckie-Krisberg Z.M."/>
            <person name="Prochnik S."/>
            <person name="Lindquist E."/>
            <person name="Dockter R.B."/>
            <person name="Adam C."/>
            <person name="Molina H."/>
            <person name="Bunkerborg J."/>
            <person name="Jin E."/>
            <person name="Buchheim M."/>
            <person name="Magnuson J."/>
        </authorList>
    </citation>
    <scope>NUCLEOTIDE SEQUENCE</scope>
    <source>
        <strain evidence="1">CCAP 19/18</strain>
    </source>
</reference>
<gene>
    <name evidence="1" type="ORF">DUNSADRAFT_16390</name>
</gene>
<name>A0ABQ7G3T0_DUNSA</name>
<dbReference type="Proteomes" id="UP000815325">
    <property type="component" value="Unassembled WGS sequence"/>
</dbReference>
<comment type="caution">
    <text evidence="1">The sequence shown here is derived from an EMBL/GenBank/DDBJ whole genome shotgun (WGS) entry which is preliminary data.</text>
</comment>
<dbReference type="EMBL" id="MU070188">
    <property type="protein sequence ID" value="KAF5829232.1"/>
    <property type="molecule type" value="Genomic_DNA"/>
</dbReference>
<organism evidence="1 2">
    <name type="scientific">Dunaliella salina</name>
    <name type="common">Green alga</name>
    <name type="synonym">Protococcus salinus</name>
    <dbReference type="NCBI Taxonomy" id="3046"/>
    <lineage>
        <taxon>Eukaryota</taxon>
        <taxon>Viridiplantae</taxon>
        <taxon>Chlorophyta</taxon>
        <taxon>core chlorophytes</taxon>
        <taxon>Chlorophyceae</taxon>
        <taxon>CS clade</taxon>
        <taxon>Chlamydomonadales</taxon>
        <taxon>Dunaliellaceae</taxon>
        <taxon>Dunaliella</taxon>
    </lineage>
</organism>
<evidence type="ECO:0008006" key="3">
    <source>
        <dbReference type="Google" id="ProtNLM"/>
    </source>
</evidence>
<evidence type="ECO:0000313" key="2">
    <source>
        <dbReference type="Proteomes" id="UP000815325"/>
    </source>
</evidence>
<keyword evidence="2" id="KW-1185">Reference proteome</keyword>
<protein>
    <recommendedName>
        <fullName evidence="3">Encoded protein</fullName>
    </recommendedName>
</protein>
<evidence type="ECO:0000313" key="1">
    <source>
        <dbReference type="EMBL" id="KAF5829232.1"/>
    </source>
</evidence>
<sequence>MIALRGKRWKGLHQLTFFSSFVMRRYIVVDKKKSTTVLAQKVLITFQPQRIGRQNKSSLPPEKLPFSLLAPMHIKVTRTQRLEGNEAFRLCACQPPTAGHAREKADGLLTSCQ</sequence>